<evidence type="ECO:0000313" key="3">
    <source>
        <dbReference type="EMBL" id="KAF8571623.1"/>
    </source>
</evidence>
<dbReference type="EMBL" id="JTDF01000411">
    <property type="protein sequence ID" value="KAF8571623.1"/>
    <property type="molecule type" value="Genomic_DNA"/>
</dbReference>
<proteinExistence type="predicted"/>
<dbReference type="InterPro" id="IPR008906">
    <property type="entry name" value="HATC_C_dom"/>
</dbReference>
<dbReference type="Pfam" id="PF05699">
    <property type="entry name" value="Dimer_Tnp_hAT"/>
    <property type="match status" value="1"/>
</dbReference>
<feature type="region of interest" description="Disordered" evidence="1">
    <location>
        <begin position="99"/>
        <end position="120"/>
    </location>
</feature>
<gene>
    <name evidence="3" type="ORF">P879_05807</name>
</gene>
<dbReference type="Proteomes" id="UP000699462">
    <property type="component" value="Unassembled WGS sequence"/>
</dbReference>
<reference evidence="3 4" key="1">
    <citation type="submission" date="2019-07" db="EMBL/GenBank/DDBJ databases">
        <title>Annotation for the trematode Paragonimus westermani.</title>
        <authorList>
            <person name="Choi Y.-J."/>
        </authorList>
    </citation>
    <scope>NUCLEOTIDE SEQUENCE [LARGE SCALE GENOMIC DNA]</scope>
    <source>
        <strain evidence="3">180907_Pwestermani</strain>
    </source>
</reference>
<feature type="domain" description="HAT C-terminal dimerisation" evidence="2">
    <location>
        <begin position="47"/>
        <end position="84"/>
    </location>
</feature>
<dbReference type="AlphaFoldDB" id="A0A8T0DV51"/>
<dbReference type="InterPro" id="IPR012337">
    <property type="entry name" value="RNaseH-like_sf"/>
</dbReference>
<comment type="caution">
    <text evidence="3">The sequence shown here is derived from an EMBL/GenBank/DDBJ whole genome shotgun (WGS) entry which is preliminary data.</text>
</comment>
<dbReference type="GO" id="GO:0046983">
    <property type="term" value="F:protein dimerization activity"/>
    <property type="evidence" value="ECO:0007669"/>
    <property type="project" value="InterPro"/>
</dbReference>
<keyword evidence="4" id="KW-1185">Reference proteome</keyword>
<dbReference type="OrthoDB" id="10023994at2759"/>
<feature type="compositionally biased region" description="Polar residues" evidence="1">
    <location>
        <begin position="111"/>
        <end position="120"/>
    </location>
</feature>
<protein>
    <recommendedName>
        <fullName evidence="2">HAT C-terminal dimerisation domain-containing protein</fullName>
    </recommendedName>
</protein>
<feature type="region of interest" description="Disordered" evidence="1">
    <location>
        <begin position="14"/>
        <end position="33"/>
    </location>
</feature>
<organism evidence="3 4">
    <name type="scientific">Paragonimus westermani</name>
    <dbReference type="NCBI Taxonomy" id="34504"/>
    <lineage>
        <taxon>Eukaryota</taxon>
        <taxon>Metazoa</taxon>
        <taxon>Spiralia</taxon>
        <taxon>Lophotrochozoa</taxon>
        <taxon>Platyhelminthes</taxon>
        <taxon>Trematoda</taxon>
        <taxon>Digenea</taxon>
        <taxon>Plagiorchiida</taxon>
        <taxon>Troglotremata</taxon>
        <taxon>Troglotrematidae</taxon>
        <taxon>Paragonimus</taxon>
    </lineage>
</organism>
<feature type="non-terminal residue" evidence="3">
    <location>
        <position position="1"/>
    </location>
</feature>
<sequence>VAITLSGLLDSLLTDPKGQAPQSPEKTHHGIQGSDFLTDKIIKEMARFQKEPAVSLDSNPYDWWRNNQHLYPTLAKAAFQFLNISPVSFSRLPHDDAHSPLSVQCKPRSAPTPTSSNQSPSLFNEVTQLLYDVNISCEPPSSDQFGVCSIRQSTVPTKDIPDYCFLWHNWMHTSPR</sequence>
<accession>A0A8T0DV51</accession>
<evidence type="ECO:0000259" key="2">
    <source>
        <dbReference type="Pfam" id="PF05699"/>
    </source>
</evidence>
<evidence type="ECO:0000313" key="4">
    <source>
        <dbReference type="Proteomes" id="UP000699462"/>
    </source>
</evidence>
<name>A0A8T0DV51_9TREM</name>
<evidence type="ECO:0000256" key="1">
    <source>
        <dbReference type="SAM" id="MobiDB-lite"/>
    </source>
</evidence>
<dbReference type="SUPFAM" id="SSF53098">
    <property type="entry name" value="Ribonuclease H-like"/>
    <property type="match status" value="1"/>
</dbReference>